<name>A0A6G1HUX3_9PEZI</name>
<keyword evidence="2" id="KW-1185">Reference proteome</keyword>
<protein>
    <submittedName>
        <fullName evidence="1">Uncharacterized protein</fullName>
    </submittedName>
</protein>
<sequence>MLHLMAVAYDNLATSLRDQQWRRQAEADCGSQFVISGKREQAGRFQRTITWIYKHKSWIPSAISTAHAACVVYARVVGAVRDIETDQGSSINRLRRMPEWRSWFWAGVWQRSEGQTEHTDCSDGGDMLNLWRQPGVAGAEPGDRGRLLARYIVSSLPTVSRSSNSVKFTLNFNRMREPAGVL</sequence>
<dbReference type="Proteomes" id="UP000799640">
    <property type="component" value="Unassembled WGS sequence"/>
</dbReference>
<organism evidence="1 2">
    <name type="scientific">Trichodelitschia bisporula</name>
    <dbReference type="NCBI Taxonomy" id="703511"/>
    <lineage>
        <taxon>Eukaryota</taxon>
        <taxon>Fungi</taxon>
        <taxon>Dikarya</taxon>
        <taxon>Ascomycota</taxon>
        <taxon>Pezizomycotina</taxon>
        <taxon>Dothideomycetes</taxon>
        <taxon>Dothideomycetes incertae sedis</taxon>
        <taxon>Phaeotrichales</taxon>
        <taxon>Phaeotrichaceae</taxon>
        <taxon>Trichodelitschia</taxon>
    </lineage>
</organism>
<proteinExistence type="predicted"/>
<dbReference type="AlphaFoldDB" id="A0A6G1HUX3"/>
<accession>A0A6G1HUX3</accession>
<dbReference type="EMBL" id="ML996697">
    <property type="protein sequence ID" value="KAF2399619.1"/>
    <property type="molecule type" value="Genomic_DNA"/>
</dbReference>
<gene>
    <name evidence="1" type="ORF">EJ06DRAFT_60177</name>
</gene>
<evidence type="ECO:0000313" key="2">
    <source>
        <dbReference type="Proteomes" id="UP000799640"/>
    </source>
</evidence>
<reference evidence="1" key="1">
    <citation type="journal article" date="2020" name="Stud. Mycol.">
        <title>101 Dothideomycetes genomes: a test case for predicting lifestyles and emergence of pathogens.</title>
        <authorList>
            <person name="Haridas S."/>
            <person name="Albert R."/>
            <person name="Binder M."/>
            <person name="Bloem J."/>
            <person name="Labutti K."/>
            <person name="Salamov A."/>
            <person name="Andreopoulos B."/>
            <person name="Baker S."/>
            <person name="Barry K."/>
            <person name="Bills G."/>
            <person name="Bluhm B."/>
            <person name="Cannon C."/>
            <person name="Castanera R."/>
            <person name="Culley D."/>
            <person name="Daum C."/>
            <person name="Ezra D."/>
            <person name="Gonzalez J."/>
            <person name="Henrissat B."/>
            <person name="Kuo A."/>
            <person name="Liang C."/>
            <person name="Lipzen A."/>
            <person name="Lutzoni F."/>
            <person name="Magnuson J."/>
            <person name="Mondo S."/>
            <person name="Nolan M."/>
            <person name="Ohm R."/>
            <person name="Pangilinan J."/>
            <person name="Park H.-J."/>
            <person name="Ramirez L."/>
            <person name="Alfaro M."/>
            <person name="Sun H."/>
            <person name="Tritt A."/>
            <person name="Yoshinaga Y."/>
            <person name="Zwiers L.-H."/>
            <person name="Turgeon B."/>
            <person name="Goodwin S."/>
            <person name="Spatafora J."/>
            <person name="Crous P."/>
            <person name="Grigoriev I."/>
        </authorList>
    </citation>
    <scope>NUCLEOTIDE SEQUENCE</scope>
    <source>
        <strain evidence="1">CBS 262.69</strain>
    </source>
</reference>
<evidence type="ECO:0000313" key="1">
    <source>
        <dbReference type="EMBL" id="KAF2399619.1"/>
    </source>
</evidence>